<evidence type="ECO:0008006" key="3">
    <source>
        <dbReference type="Google" id="ProtNLM"/>
    </source>
</evidence>
<dbReference type="Proteomes" id="UP000186922">
    <property type="component" value="Unassembled WGS sequence"/>
</dbReference>
<comment type="caution">
    <text evidence="1">The sequence shown here is derived from an EMBL/GenBank/DDBJ whole genome shotgun (WGS) entry which is preliminary data.</text>
</comment>
<dbReference type="EMBL" id="BDGG01000001">
    <property type="protein sequence ID" value="GAU89558.1"/>
    <property type="molecule type" value="Genomic_DNA"/>
</dbReference>
<reference evidence="1 2" key="1">
    <citation type="journal article" date="2016" name="Nat. Commun.">
        <title>Extremotolerant tardigrade genome and improved radiotolerance of human cultured cells by tardigrade-unique protein.</title>
        <authorList>
            <person name="Hashimoto T."/>
            <person name="Horikawa D.D."/>
            <person name="Saito Y."/>
            <person name="Kuwahara H."/>
            <person name="Kozuka-Hata H."/>
            <person name="Shin-I T."/>
            <person name="Minakuchi Y."/>
            <person name="Ohishi K."/>
            <person name="Motoyama A."/>
            <person name="Aizu T."/>
            <person name="Enomoto A."/>
            <person name="Kondo K."/>
            <person name="Tanaka S."/>
            <person name="Hara Y."/>
            <person name="Koshikawa S."/>
            <person name="Sagara H."/>
            <person name="Miura T."/>
            <person name="Yokobori S."/>
            <person name="Miyagawa K."/>
            <person name="Suzuki Y."/>
            <person name="Kubo T."/>
            <person name="Oyama M."/>
            <person name="Kohara Y."/>
            <person name="Fujiyama A."/>
            <person name="Arakawa K."/>
            <person name="Katayama T."/>
            <person name="Toyoda A."/>
            <person name="Kunieda T."/>
        </authorList>
    </citation>
    <scope>NUCLEOTIDE SEQUENCE [LARGE SCALE GENOMIC DNA]</scope>
    <source>
        <strain evidence="1 2">YOKOZUNA-1</strain>
    </source>
</reference>
<proteinExistence type="predicted"/>
<evidence type="ECO:0000313" key="2">
    <source>
        <dbReference type="Proteomes" id="UP000186922"/>
    </source>
</evidence>
<evidence type="ECO:0000313" key="1">
    <source>
        <dbReference type="EMBL" id="GAU89558.1"/>
    </source>
</evidence>
<organism evidence="1 2">
    <name type="scientific">Ramazzottius varieornatus</name>
    <name type="common">Water bear</name>
    <name type="synonym">Tardigrade</name>
    <dbReference type="NCBI Taxonomy" id="947166"/>
    <lineage>
        <taxon>Eukaryota</taxon>
        <taxon>Metazoa</taxon>
        <taxon>Ecdysozoa</taxon>
        <taxon>Tardigrada</taxon>
        <taxon>Eutardigrada</taxon>
        <taxon>Parachela</taxon>
        <taxon>Hypsibioidea</taxon>
        <taxon>Ramazzottiidae</taxon>
        <taxon>Ramazzottius</taxon>
    </lineage>
</organism>
<protein>
    <recommendedName>
        <fullName evidence="3">DDE-1 domain-containing protein</fullName>
    </recommendedName>
</protein>
<keyword evidence="2" id="KW-1185">Reference proteome</keyword>
<accession>A0A1D1UTQ1</accession>
<dbReference type="AlphaFoldDB" id="A0A1D1UTQ1"/>
<gene>
    <name evidence="1" type="primary">RvY_02095-1</name>
    <name evidence="1" type="synonym">RvY_02095.1</name>
    <name evidence="1" type="ORF">RvY_02095</name>
</gene>
<dbReference type="OrthoDB" id="10031330at2759"/>
<name>A0A1D1UTQ1_RAMVA</name>
<sequence>MTIVRYEKSPTAQKIGRKTKLDTTEEALLVDMLIGFGNSGFPMNKHDLRSVVDGISFGKGAGWTPECAEDWISLLAKLESEGYLSDPAAIINFDESGFMLGFEKEKGYAARGMKHVPSYPDGTTRYAVSTLFCGDAAGKMYKPLVLFDGIIT</sequence>